<feature type="compositionally biased region" description="Basic and acidic residues" evidence="1">
    <location>
        <begin position="23"/>
        <end position="48"/>
    </location>
</feature>
<proteinExistence type="predicted"/>
<dbReference type="Proteomes" id="UP001595821">
    <property type="component" value="Unassembled WGS sequence"/>
</dbReference>
<accession>A0ABD5P553</accession>
<evidence type="ECO:0000256" key="1">
    <source>
        <dbReference type="SAM" id="MobiDB-lite"/>
    </source>
</evidence>
<dbReference type="RefSeq" id="WP_246970841.1">
    <property type="nucleotide sequence ID" value="NZ_CP095397.1"/>
</dbReference>
<sequence>MGSSRRLPPWIDDAAYAASATVGRDERIGVESESTESDRETGASPRDE</sequence>
<dbReference type="GeneID" id="71852075"/>
<comment type="caution">
    <text evidence="2">The sequence shown here is derived from an EMBL/GenBank/DDBJ whole genome shotgun (WGS) entry which is preliminary data.</text>
</comment>
<evidence type="ECO:0000313" key="3">
    <source>
        <dbReference type="Proteomes" id="UP001595821"/>
    </source>
</evidence>
<gene>
    <name evidence="2" type="ORF">ACFOZ7_21275</name>
</gene>
<organism evidence="2 3">
    <name type="scientific">Natribaculum luteum</name>
    <dbReference type="NCBI Taxonomy" id="1586232"/>
    <lineage>
        <taxon>Archaea</taxon>
        <taxon>Methanobacteriati</taxon>
        <taxon>Methanobacteriota</taxon>
        <taxon>Stenosarchaea group</taxon>
        <taxon>Halobacteria</taxon>
        <taxon>Halobacteriales</taxon>
        <taxon>Natrialbaceae</taxon>
        <taxon>Natribaculum</taxon>
    </lineage>
</organism>
<name>A0ABD5P553_9EURY</name>
<feature type="region of interest" description="Disordered" evidence="1">
    <location>
        <begin position="22"/>
        <end position="48"/>
    </location>
</feature>
<evidence type="ECO:0000313" key="2">
    <source>
        <dbReference type="EMBL" id="MFC4249430.1"/>
    </source>
</evidence>
<dbReference type="AlphaFoldDB" id="A0ABD5P553"/>
<reference evidence="2 3" key="1">
    <citation type="journal article" date="2014" name="Int. J. Syst. Evol. Microbiol.">
        <title>Complete genome sequence of Corynebacterium casei LMG S-19264T (=DSM 44701T), isolated from a smear-ripened cheese.</title>
        <authorList>
            <consortium name="US DOE Joint Genome Institute (JGI-PGF)"/>
            <person name="Walter F."/>
            <person name="Albersmeier A."/>
            <person name="Kalinowski J."/>
            <person name="Ruckert C."/>
        </authorList>
    </citation>
    <scope>NUCLEOTIDE SEQUENCE [LARGE SCALE GENOMIC DNA]</scope>
    <source>
        <strain evidence="2 3">IBRC-M 10912</strain>
    </source>
</reference>
<dbReference type="EMBL" id="JBHSDJ010000132">
    <property type="protein sequence ID" value="MFC4249430.1"/>
    <property type="molecule type" value="Genomic_DNA"/>
</dbReference>
<protein>
    <submittedName>
        <fullName evidence="2">Uncharacterized protein</fullName>
    </submittedName>
</protein>